<reference evidence="1 2" key="1">
    <citation type="submission" date="2023-12" db="EMBL/GenBank/DDBJ databases">
        <title>Genomic sequences of Capnocytophaga and Parvimonas strains.</title>
        <authorList>
            <person name="Watt R.M."/>
            <person name="Wang M."/>
            <person name="Yang T."/>
            <person name="Tong W.M."/>
        </authorList>
    </citation>
    <scope>NUCLEOTIDE SEQUENCE [LARGE SCALE GENOMIC DNA]</scope>
    <source>
        <strain evidence="1 2">CCUG 13156</strain>
    </source>
</reference>
<accession>A0ABU5Y6P6</accession>
<gene>
    <name evidence="1" type="ORF">VJJ49_02700</name>
</gene>
<dbReference type="RefSeq" id="WP_323978861.1">
    <property type="nucleotide sequence ID" value="NZ_JAYKBV010000003.1"/>
</dbReference>
<evidence type="ECO:0000313" key="1">
    <source>
        <dbReference type="EMBL" id="MEB3039604.1"/>
    </source>
</evidence>
<sequence length="145" mass="17587">MFQDKLRNDIDTWFYYNRPGFEPSREFIDNIINNELKDELVDLETGNMRIILSEYLRLNYGSLAFEIIQEVLGEDEFEEYRNFLDNLIPFVKQGDMEMLVNRVAQRRIIEKYGSELKDLLDNQPLYEEIREVIREVMKTWKEFDV</sequence>
<evidence type="ECO:0008006" key="3">
    <source>
        <dbReference type="Google" id="ProtNLM"/>
    </source>
</evidence>
<organism evidence="1 2">
    <name type="scientific">Capnocytophaga gingivalis</name>
    <dbReference type="NCBI Taxonomy" id="1017"/>
    <lineage>
        <taxon>Bacteria</taxon>
        <taxon>Pseudomonadati</taxon>
        <taxon>Bacteroidota</taxon>
        <taxon>Flavobacteriia</taxon>
        <taxon>Flavobacteriales</taxon>
        <taxon>Flavobacteriaceae</taxon>
        <taxon>Capnocytophaga</taxon>
    </lineage>
</organism>
<name>A0ABU5Y6P6_9FLAO</name>
<dbReference type="Proteomes" id="UP001324270">
    <property type="component" value="Unassembled WGS sequence"/>
</dbReference>
<protein>
    <recommendedName>
        <fullName evidence="3">Immunity protein 30 domain-containing protein</fullName>
    </recommendedName>
</protein>
<dbReference type="EMBL" id="JAYKBV010000003">
    <property type="protein sequence ID" value="MEB3039604.1"/>
    <property type="molecule type" value="Genomic_DNA"/>
</dbReference>
<comment type="caution">
    <text evidence="1">The sequence shown here is derived from an EMBL/GenBank/DDBJ whole genome shotgun (WGS) entry which is preliminary data.</text>
</comment>
<keyword evidence="2" id="KW-1185">Reference proteome</keyword>
<evidence type="ECO:0000313" key="2">
    <source>
        <dbReference type="Proteomes" id="UP001324270"/>
    </source>
</evidence>
<proteinExistence type="predicted"/>